<dbReference type="EMBL" id="AP004156">
    <property type="protein sequence ID" value="BAD27803.1"/>
    <property type="molecule type" value="Genomic_DNA"/>
</dbReference>
<reference evidence="2" key="1">
    <citation type="submission" date="2001-09" db="EMBL/GenBank/DDBJ databases">
        <title>Oryza sativa nipponbare(GA3) genomic DNA, chromosome 2, BAC clone:OJ1112_G07.</title>
        <authorList>
            <person name="Sasaki T."/>
            <person name="Matsumoto T."/>
            <person name="Yamamoto K."/>
        </authorList>
    </citation>
    <scope>NUCLEOTIDE SEQUENCE</scope>
</reference>
<accession>Q6EPW6</accession>
<proteinExistence type="predicted"/>
<reference evidence="4" key="3">
    <citation type="journal article" date="2005" name="Nature">
        <title>The map-based sequence of the rice genome.</title>
        <authorList>
            <consortium name="International rice genome sequencing project (IRGSP)"/>
            <person name="Matsumoto T."/>
            <person name="Wu J."/>
            <person name="Kanamori H."/>
            <person name="Katayose Y."/>
            <person name="Fujisawa M."/>
            <person name="Namiki N."/>
            <person name="Mizuno H."/>
            <person name="Yamamoto K."/>
            <person name="Antonio B.A."/>
            <person name="Baba T."/>
            <person name="Sakata K."/>
            <person name="Nagamura Y."/>
            <person name="Aoki H."/>
            <person name="Arikawa K."/>
            <person name="Arita K."/>
            <person name="Bito T."/>
            <person name="Chiden Y."/>
            <person name="Fujitsuka N."/>
            <person name="Fukunaka R."/>
            <person name="Hamada M."/>
            <person name="Harada C."/>
            <person name="Hayashi A."/>
            <person name="Hijishita S."/>
            <person name="Honda M."/>
            <person name="Hosokawa S."/>
            <person name="Ichikawa Y."/>
            <person name="Idonuma A."/>
            <person name="Iijima M."/>
            <person name="Ikeda M."/>
            <person name="Ikeno M."/>
            <person name="Ito K."/>
            <person name="Ito S."/>
            <person name="Ito T."/>
            <person name="Ito Y."/>
            <person name="Ito Y."/>
            <person name="Iwabuchi A."/>
            <person name="Kamiya K."/>
            <person name="Karasawa W."/>
            <person name="Kurita K."/>
            <person name="Katagiri S."/>
            <person name="Kikuta A."/>
            <person name="Kobayashi H."/>
            <person name="Kobayashi N."/>
            <person name="Machita K."/>
            <person name="Maehara T."/>
            <person name="Masukawa M."/>
            <person name="Mizubayashi T."/>
            <person name="Mukai Y."/>
            <person name="Nagasaki H."/>
            <person name="Nagata Y."/>
            <person name="Naito S."/>
            <person name="Nakashima M."/>
            <person name="Nakama Y."/>
            <person name="Nakamichi Y."/>
            <person name="Nakamura M."/>
            <person name="Meguro A."/>
            <person name="Negishi M."/>
            <person name="Ohta I."/>
            <person name="Ohta T."/>
            <person name="Okamoto M."/>
            <person name="Ono N."/>
            <person name="Saji S."/>
            <person name="Sakaguchi M."/>
            <person name="Sakai K."/>
            <person name="Shibata M."/>
            <person name="Shimokawa T."/>
            <person name="Song J."/>
            <person name="Takazaki Y."/>
            <person name="Terasawa K."/>
            <person name="Tsugane M."/>
            <person name="Tsuji K."/>
            <person name="Ueda S."/>
            <person name="Waki K."/>
            <person name="Yamagata H."/>
            <person name="Yamamoto M."/>
            <person name="Yamamoto S."/>
            <person name="Yamane H."/>
            <person name="Yoshiki S."/>
            <person name="Yoshihara R."/>
            <person name="Yukawa K."/>
            <person name="Zhong H."/>
            <person name="Yano M."/>
            <person name="Yuan Q."/>
            <person name="Ouyang S."/>
            <person name="Liu J."/>
            <person name="Jones K.M."/>
            <person name="Gansberger K."/>
            <person name="Moffat K."/>
            <person name="Hill J."/>
            <person name="Bera J."/>
            <person name="Fadrosh D."/>
            <person name="Jin S."/>
            <person name="Johri S."/>
            <person name="Kim M."/>
            <person name="Overton L."/>
            <person name="Reardon M."/>
            <person name="Tsitrin T."/>
            <person name="Vuong H."/>
            <person name="Weaver B."/>
            <person name="Ciecko A."/>
            <person name="Tallon L."/>
            <person name="Jackson J."/>
            <person name="Pai G."/>
            <person name="Aken S.V."/>
            <person name="Utterback T."/>
            <person name="Reidmuller S."/>
            <person name="Feldblyum T."/>
            <person name="Hsiao J."/>
            <person name="Zismann V."/>
            <person name="Iobst S."/>
            <person name="de Vazeille A.R."/>
            <person name="Buell C.R."/>
            <person name="Ying K."/>
            <person name="Li Y."/>
            <person name="Lu T."/>
            <person name="Huang Y."/>
            <person name="Zhao Q."/>
            <person name="Feng Q."/>
            <person name="Zhang L."/>
            <person name="Zhu J."/>
            <person name="Weng Q."/>
            <person name="Mu J."/>
            <person name="Lu Y."/>
            <person name="Fan D."/>
            <person name="Liu Y."/>
            <person name="Guan J."/>
            <person name="Zhang Y."/>
            <person name="Yu S."/>
            <person name="Liu X."/>
            <person name="Zhang Y."/>
            <person name="Hong G."/>
            <person name="Han B."/>
            <person name="Choisne N."/>
            <person name="Demange N."/>
            <person name="Orjeda G."/>
            <person name="Samain S."/>
            <person name="Cattolico L."/>
            <person name="Pelletier E."/>
            <person name="Couloux A."/>
            <person name="Segurens B."/>
            <person name="Wincker P."/>
            <person name="D'Hont A."/>
            <person name="Scarpelli C."/>
            <person name="Weissenbach J."/>
            <person name="Salanoubat M."/>
            <person name="Quetier F."/>
            <person name="Yu Y."/>
            <person name="Kim H.R."/>
            <person name="Rambo T."/>
            <person name="Currie J."/>
            <person name="Collura K."/>
            <person name="Luo M."/>
            <person name="Yang T."/>
            <person name="Ammiraju J.S.S."/>
            <person name="Engler F."/>
            <person name="Soderlund C."/>
            <person name="Wing R.A."/>
            <person name="Palmer L.E."/>
            <person name="de la Bastide M."/>
            <person name="Spiegel L."/>
            <person name="Nascimento L."/>
            <person name="Zutavern T."/>
            <person name="O'Shaughnessy A."/>
            <person name="Dike S."/>
            <person name="Dedhia N."/>
            <person name="Preston R."/>
            <person name="Balija V."/>
            <person name="McCombie W.R."/>
            <person name="Chow T."/>
            <person name="Chen H."/>
            <person name="Chung M."/>
            <person name="Chen C."/>
            <person name="Shaw J."/>
            <person name="Wu H."/>
            <person name="Hsiao K."/>
            <person name="Chao Y."/>
            <person name="Chu M."/>
            <person name="Cheng C."/>
            <person name="Hour A."/>
            <person name="Lee P."/>
            <person name="Lin S."/>
            <person name="Lin Y."/>
            <person name="Liou J."/>
            <person name="Liu S."/>
            <person name="Hsing Y."/>
            <person name="Raghuvanshi S."/>
            <person name="Mohanty A."/>
            <person name="Bharti A.K."/>
            <person name="Gaur A."/>
            <person name="Gupta V."/>
            <person name="Kumar D."/>
            <person name="Ravi V."/>
            <person name="Vij S."/>
            <person name="Kapur A."/>
            <person name="Khurana P."/>
            <person name="Khurana P."/>
            <person name="Khurana J.P."/>
            <person name="Tyagi A.K."/>
            <person name="Gaikwad K."/>
            <person name="Singh A."/>
            <person name="Dalal V."/>
            <person name="Srivastava S."/>
            <person name="Dixit A."/>
            <person name="Pal A.K."/>
            <person name="Ghazi I.A."/>
            <person name="Yadav M."/>
            <person name="Pandit A."/>
            <person name="Bhargava A."/>
            <person name="Sureshbabu K."/>
            <person name="Batra K."/>
            <person name="Sharma T.R."/>
            <person name="Mohapatra T."/>
            <person name="Singh N.K."/>
            <person name="Messing J."/>
            <person name="Nelson A.B."/>
            <person name="Fuks G."/>
            <person name="Kavchok S."/>
            <person name="Keizer G."/>
            <person name="Linton E."/>
            <person name="Llaca V."/>
            <person name="Song R."/>
            <person name="Tanyolac B."/>
            <person name="Young S."/>
            <person name="Ho-Il K."/>
            <person name="Hahn J.H."/>
            <person name="Sangsakoo G."/>
            <person name="Vanavichit A."/>
            <person name="de Mattos Luiz.A.T."/>
            <person name="Zimmer P.D."/>
            <person name="Malone G."/>
            <person name="Dellagostin O."/>
            <person name="de Oliveira A.C."/>
            <person name="Bevan M."/>
            <person name="Bancroft I."/>
            <person name="Minx P."/>
            <person name="Cordum H."/>
            <person name="Wilson R."/>
            <person name="Cheng Z."/>
            <person name="Jin W."/>
            <person name="Jiang J."/>
            <person name="Leong S.A."/>
            <person name="Iwama H."/>
            <person name="Gojobori T."/>
            <person name="Itoh T."/>
            <person name="Niimura Y."/>
            <person name="Fujii Y."/>
            <person name="Habara T."/>
            <person name="Sakai H."/>
            <person name="Sato Y."/>
            <person name="Wilson G."/>
            <person name="Kumar K."/>
            <person name="McCouch S."/>
            <person name="Juretic N."/>
            <person name="Hoen D."/>
            <person name="Wright S."/>
            <person name="Bruskiewich R."/>
            <person name="Bureau T."/>
            <person name="Miyao A."/>
            <person name="Hirochika H."/>
            <person name="Nishikawa T."/>
            <person name="Kadowaki K."/>
            <person name="Sugiura M."/>
            <person name="Burr B."/>
            <person name="Sasaki T."/>
        </authorList>
    </citation>
    <scope>NUCLEOTIDE SEQUENCE [LARGE SCALE GENOMIC DNA]</scope>
    <source>
        <strain evidence="4">cv. Nipponbare</strain>
    </source>
</reference>
<evidence type="ECO:0000313" key="4">
    <source>
        <dbReference type="Proteomes" id="UP000000763"/>
    </source>
</evidence>
<organism evidence="3 4">
    <name type="scientific">Oryza sativa subsp. japonica</name>
    <name type="common">Rice</name>
    <dbReference type="NCBI Taxonomy" id="39947"/>
    <lineage>
        <taxon>Eukaryota</taxon>
        <taxon>Viridiplantae</taxon>
        <taxon>Streptophyta</taxon>
        <taxon>Embryophyta</taxon>
        <taxon>Tracheophyta</taxon>
        <taxon>Spermatophyta</taxon>
        <taxon>Magnoliopsida</taxon>
        <taxon>Liliopsida</taxon>
        <taxon>Poales</taxon>
        <taxon>Poaceae</taxon>
        <taxon>BOP clade</taxon>
        <taxon>Oryzoideae</taxon>
        <taxon>Oryzeae</taxon>
        <taxon>Oryzinae</taxon>
        <taxon>Oryza</taxon>
        <taxon>Oryza sativa</taxon>
    </lineage>
</organism>
<protein>
    <submittedName>
        <fullName evidence="3">Uncharacterized protein</fullName>
    </submittedName>
</protein>
<gene>
    <name evidence="3" type="ORF">B1136H02.26</name>
    <name evidence="2" type="ORF">OJ1112_G07.13</name>
</gene>
<reference evidence="3" key="2">
    <citation type="submission" date="2002-10" db="EMBL/GenBank/DDBJ databases">
        <title>Oryza sativa nipponbare(GA3) genomic DNA, chromosome 2, BAC clone:B1136H02.</title>
        <authorList>
            <person name="Sasaki T."/>
            <person name="Matsumoto T."/>
            <person name="Katayose Y."/>
        </authorList>
    </citation>
    <scope>NUCLEOTIDE SEQUENCE</scope>
</reference>
<dbReference type="Proteomes" id="UP000000763">
    <property type="component" value="Chromosome 2"/>
</dbReference>
<reference evidence="4" key="4">
    <citation type="journal article" date="2008" name="Nucleic Acids Res.">
        <title>The rice annotation project database (RAP-DB): 2008 update.</title>
        <authorList>
            <consortium name="The rice annotation project (RAP)"/>
        </authorList>
    </citation>
    <scope>GENOME REANNOTATION</scope>
    <source>
        <strain evidence="4">cv. Nipponbare</strain>
    </source>
</reference>
<evidence type="ECO:0000313" key="2">
    <source>
        <dbReference type="EMBL" id="BAD27803.1"/>
    </source>
</evidence>
<dbReference type="EMBL" id="AP005798">
    <property type="protein sequence ID" value="BAD29304.1"/>
    <property type="molecule type" value="Genomic_DNA"/>
</dbReference>
<evidence type="ECO:0000256" key="1">
    <source>
        <dbReference type="SAM" id="MobiDB-lite"/>
    </source>
</evidence>
<name>Q6EPW6_ORYSJ</name>
<feature type="region of interest" description="Disordered" evidence="1">
    <location>
        <begin position="1"/>
        <end position="74"/>
    </location>
</feature>
<sequence>MVEVLEEEVEVHTPTPSGSEDASGSHDPRHHRRNSRTPPLRDPSRREDPARSGGSALSPPLDGGGHGTLEWAAA</sequence>
<dbReference type="AlphaFoldDB" id="Q6EPW6"/>
<evidence type="ECO:0000313" key="3">
    <source>
        <dbReference type="EMBL" id="BAD29304.1"/>
    </source>
</evidence>